<keyword evidence="4" id="KW-0326">Glycosidase</keyword>
<keyword evidence="8" id="KW-1185">Reference proteome</keyword>
<dbReference type="SUPFAM" id="SSF51445">
    <property type="entry name" value="(Trans)glycosidases"/>
    <property type="match status" value="1"/>
</dbReference>
<dbReference type="Pfam" id="PF02055">
    <property type="entry name" value="Glyco_hydro_30"/>
    <property type="match status" value="1"/>
</dbReference>
<dbReference type="GO" id="GO:0016020">
    <property type="term" value="C:membrane"/>
    <property type="evidence" value="ECO:0007669"/>
    <property type="project" value="GOC"/>
</dbReference>
<evidence type="ECO:0000259" key="5">
    <source>
        <dbReference type="Pfam" id="PF02055"/>
    </source>
</evidence>
<feature type="domain" description="Glycosyl hydrolase family 30 TIM-barrel" evidence="5">
    <location>
        <begin position="85"/>
        <end position="427"/>
    </location>
</feature>
<protein>
    <submittedName>
        <fullName evidence="7">Beta-1,6-glucanase</fullName>
    </submittedName>
</protein>
<dbReference type="Gene3D" id="2.60.40.1180">
    <property type="entry name" value="Golgi alpha-mannosidase II"/>
    <property type="match status" value="1"/>
</dbReference>
<proteinExistence type="inferred from homology"/>
<dbReference type="GO" id="GO:0006680">
    <property type="term" value="P:glucosylceramide catabolic process"/>
    <property type="evidence" value="ECO:0007669"/>
    <property type="project" value="TreeGrafter"/>
</dbReference>
<dbReference type="Pfam" id="PF17189">
    <property type="entry name" value="Glyco_hydro_30C"/>
    <property type="match status" value="1"/>
</dbReference>
<evidence type="ECO:0000259" key="6">
    <source>
        <dbReference type="Pfam" id="PF17189"/>
    </source>
</evidence>
<dbReference type="GO" id="GO:0004348">
    <property type="term" value="F:glucosylceramidase activity"/>
    <property type="evidence" value="ECO:0007669"/>
    <property type="project" value="InterPro"/>
</dbReference>
<feature type="domain" description="Glycosyl hydrolase family 30 beta sandwich" evidence="6">
    <location>
        <begin position="430"/>
        <end position="490"/>
    </location>
</feature>
<dbReference type="InterPro" id="IPR001139">
    <property type="entry name" value="Glyco_hydro_30"/>
</dbReference>
<dbReference type="PANTHER" id="PTHR11069">
    <property type="entry name" value="GLUCOSYLCERAMIDASE"/>
    <property type="match status" value="1"/>
</dbReference>
<dbReference type="InterPro" id="IPR017853">
    <property type="entry name" value="GH"/>
</dbReference>
<dbReference type="Proteomes" id="UP000249890">
    <property type="component" value="Chromosome"/>
</dbReference>
<dbReference type="RefSeq" id="WP_087917704.1">
    <property type="nucleotide sequence ID" value="NZ_CP021780.1"/>
</dbReference>
<reference evidence="7 8" key="1">
    <citation type="submission" date="2017-06" db="EMBL/GenBank/DDBJ databases">
        <title>Complete genome sequence of Paenibacillus donghaensis KCTC 13049T isolated from East Sea sediment, South Korea.</title>
        <authorList>
            <person name="Jung B.K."/>
            <person name="Hong S.-J."/>
            <person name="Shin J.-H."/>
        </authorList>
    </citation>
    <scope>NUCLEOTIDE SEQUENCE [LARGE SCALE GENOMIC DNA]</scope>
    <source>
        <strain evidence="7 8">KCTC 13049</strain>
    </source>
</reference>
<accession>A0A2Z2KDH1</accession>
<dbReference type="Gene3D" id="3.20.20.80">
    <property type="entry name" value="Glycosidases"/>
    <property type="match status" value="1"/>
</dbReference>
<evidence type="ECO:0000313" key="8">
    <source>
        <dbReference type="Proteomes" id="UP000249890"/>
    </source>
</evidence>
<evidence type="ECO:0000256" key="4">
    <source>
        <dbReference type="RuleBase" id="RU361188"/>
    </source>
</evidence>
<dbReference type="InterPro" id="IPR013780">
    <property type="entry name" value="Glyco_hydro_b"/>
</dbReference>
<keyword evidence="3 4" id="KW-0378">Hydrolase</keyword>
<dbReference type="PRINTS" id="PR00843">
    <property type="entry name" value="GLHYDRLASE30"/>
</dbReference>
<evidence type="ECO:0000256" key="1">
    <source>
        <dbReference type="ARBA" id="ARBA00005382"/>
    </source>
</evidence>
<evidence type="ECO:0000313" key="7">
    <source>
        <dbReference type="EMBL" id="ASA23717.1"/>
    </source>
</evidence>
<organism evidence="7 8">
    <name type="scientific">Paenibacillus donghaensis</name>
    <dbReference type="NCBI Taxonomy" id="414771"/>
    <lineage>
        <taxon>Bacteria</taxon>
        <taxon>Bacillati</taxon>
        <taxon>Bacillota</taxon>
        <taxon>Bacilli</taxon>
        <taxon>Bacillales</taxon>
        <taxon>Paenibacillaceae</taxon>
        <taxon>Paenibacillus</taxon>
    </lineage>
</organism>
<dbReference type="PANTHER" id="PTHR11069:SF23">
    <property type="entry name" value="LYSOSOMAL ACID GLUCOSYLCERAMIDASE"/>
    <property type="match status" value="1"/>
</dbReference>
<dbReference type="AlphaFoldDB" id="A0A2Z2KDH1"/>
<comment type="similarity">
    <text evidence="1 4">Belongs to the glycosyl hydrolase 30 family.</text>
</comment>
<dbReference type="InterPro" id="IPR033452">
    <property type="entry name" value="GH30_C"/>
</dbReference>
<dbReference type="InterPro" id="IPR033453">
    <property type="entry name" value="Glyco_hydro_30_TIM-barrel"/>
</dbReference>
<dbReference type="SUPFAM" id="SSF51011">
    <property type="entry name" value="Glycosyl hydrolase domain"/>
    <property type="match status" value="1"/>
</dbReference>
<evidence type="ECO:0000256" key="3">
    <source>
        <dbReference type="ARBA" id="ARBA00022801"/>
    </source>
</evidence>
<sequence length="494" mass="53913">MLKSLNKNKNIIISALLAVALLLVLVIIWRTEAESGTSSQARAWLTTADQSHLLTEQTPLVFGTGGESGGLSVDVNPHLRYQTMDGFGAAVTGSSAYLINEKLSGKQREQLLKELFTDSGIGMSFVRHTIGASDYSVDAGGQPVSYTYDDIESGTDYELEHFSVEKDREVITLLGDILQLNRELKVMGTPWSAPGWMKFGENKTMNGGYLDYNDSGIYEAYANYFVKYLQAYKEAGVPVYAVTVQNEPGFATADYPSMNMGEAEQARFIREYLGPALEKSGLQTKLLGFDHNWDKGADYARALLSDSGTNKYTAGTAYHCYAGEPEAMSEVHDAYPDKGIYFTECSGGGWSGDFGDSLSWNMSKLIIQSPRNWAKSVLFWNLALDPEGGPENGGCGDCRGVVTVDPQTGEISRNVEYYALGHAGKFVRPGAVRIDSTQVEGQLETVAYENPDGSTALIAASPGEEAVSFTVRYRSESFHYTLPAKSAVTFTWQG</sequence>
<name>A0A2Z2KDH1_9BACL</name>
<keyword evidence="2" id="KW-0732">Signal</keyword>
<dbReference type="EMBL" id="CP021780">
    <property type="protein sequence ID" value="ASA23717.1"/>
    <property type="molecule type" value="Genomic_DNA"/>
</dbReference>
<dbReference type="KEGG" id="pdh:B9T62_24765"/>
<gene>
    <name evidence="7" type="ORF">B9T62_24765</name>
</gene>
<dbReference type="OrthoDB" id="9806701at2"/>
<evidence type="ECO:0000256" key="2">
    <source>
        <dbReference type="ARBA" id="ARBA00022729"/>
    </source>
</evidence>